<name>A0A0E0I227_ORYNI</name>
<dbReference type="InterPro" id="IPR036047">
    <property type="entry name" value="F-box-like_dom_sf"/>
</dbReference>
<dbReference type="OMA" id="NIFNPSC"/>
<dbReference type="EnsemblPlants" id="ONIVA07G16260.1">
    <property type="protein sequence ID" value="ONIVA07G16260.1"/>
    <property type="gene ID" value="ONIVA07G16260"/>
</dbReference>
<feature type="compositionally biased region" description="Low complexity" evidence="1">
    <location>
        <begin position="173"/>
        <end position="187"/>
    </location>
</feature>
<reference evidence="2" key="2">
    <citation type="submission" date="2018-04" db="EMBL/GenBank/DDBJ databases">
        <title>OnivRS2 (Oryza nivara Reference Sequence Version 2).</title>
        <authorList>
            <person name="Zhang J."/>
            <person name="Kudrna D."/>
            <person name="Lee S."/>
            <person name="Talag J."/>
            <person name="Rajasekar S."/>
            <person name="Welchert J."/>
            <person name="Hsing Y.-I."/>
            <person name="Wing R.A."/>
        </authorList>
    </citation>
    <scope>NUCLEOTIDE SEQUENCE [LARGE SCALE GENOMIC DNA]</scope>
    <source>
        <strain evidence="2">SL10</strain>
    </source>
</reference>
<evidence type="ECO:0000313" key="3">
    <source>
        <dbReference type="Proteomes" id="UP000006591"/>
    </source>
</evidence>
<dbReference type="SUPFAM" id="SSF81383">
    <property type="entry name" value="F-box domain"/>
    <property type="match status" value="1"/>
</dbReference>
<dbReference type="HOGENOM" id="CLU_017148_5_0_1"/>
<dbReference type="InterPro" id="IPR055312">
    <property type="entry name" value="FBL15-like"/>
</dbReference>
<dbReference type="PANTHER" id="PTHR34709:SF52">
    <property type="entry name" value="OS07G0548100 PROTEIN"/>
    <property type="match status" value="1"/>
</dbReference>
<sequence length="330" mass="35806">MAVLVPIDGGGDGEGEGGRATAVADPAPAPAPMDIDGDRGALDVLAPAPMDLDLDRDRDGGGDRAALVASTSNGGGRGGLLRDLPEDILAGTLGCLRDTSAAARTSLLSRRWRHVWKWVSGLFLHHYPAPRLQPRARRPRRPRRARGHQHQPALRHLPPSTAPRRTPPPPGSASPRPSSPESFSSATGARFRSTCFSTRYSAIPSKKEARSSSPASREPPRFGCAWGFFAYRSLPPSGVFAALRELHLVFVRFNGGELTLDDTRMPFLEGVEIWCSRGLASLTIRLKHLISMNLYAVRGVVWAQCRGAETHSSLINPSWSIFDLLYTQLI</sequence>
<dbReference type="Proteomes" id="UP000006591">
    <property type="component" value="Chromosome 7"/>
</dbReference>
<dbReference type="Gramene" id="ONIVA07G16260.1">
    <property type="protein sequence ID" value="ONIVA07G16260.1"/>
    <property type="gene ID" value="ONIVA07G16260"/>
</dbReference>
<evidence type="ECO:0000313" key="2">
    <source>
        <dbReference type="EnsemblPlants" id="ONIVA07G16260.1"/>
    </source>
</evidence>
<evidence type="ECO:0000256" key="1">
    <source>
        <dbReference type="SAM" id="MobiDB-lite"/>
    </source>
</evidence>
<dbReference type="AlphaFoldDB" id="A0A0E0I227"/>
<proteinExistence type="predicted"/>
<evidence type="ECO:0008006" key="4">
    <source>
        <dbReference type="Google" id="ProtNLM"/>
    </source>
</evidence>
<feature type="compositionally biased region" description="Basic residues" evidence="1">
    <location>
        <begin position="134"/>
        <end position="149"/>
    </location>
</feature>
<accession>A0A0E0I227</accession>
<protein>
    <recommendedName>
        <fullName evidence="4">F-box domain-containing protein</fullName>
    </recommendedName>
</protein>
<dbReference type="PANTHER" id="PTHR34709">
    <property type="entry name" value="OS10G0396666 PROTEIN"/>
    <property type="match status" value="1"/>
</dbReference>
<reference evidence="2" key="1">
    <citation type="submission" date="2015-04" db="UniProtKB">
        <authorList>
            <consortium name="EnsemblPlants"/>
        </authorList>
    </citation>
    <scope>IDENTIFICATION</scope>
    <source>
        <strain evidence="2">SL10</strain>
    </source>
</reference>
<organism evidence="2">
    <name type="scientific">Oryza nivara</name>
    <name type="common">Indian wild rice</name>
    <name type="synonym">Oryza sativa f. spontanea</name>
    <dbReference type="NCBI Taxonomy" id="4536"/>
    <lineage>
        <taxon>Eukaryota</taxon>
        <taxon>Viridiplantae</taxon>
        <taxon>Streptophyta</taxon>
        <taxon>Embryophyta</taxon>
        <taxon>Tracheophyta</taxon>
        <taxon>Spermatophyta</taxon>
        <taxon>Magnoliopsida</taxon>
        <taxon>Liliopsida</taxon>
        <taxon>Poales</taxon>
        <taxon>Poaceae</taxon>
        <taxon>BOP clade</taxon>
        <taxon>Oryzoideae</taxon>
        <taxon>Oryzeae</taxon>
        <taxon>Oryzinae</taxon>
        <taxon>Oryza</taxon>
    </lineage>
</organism>
<dbReference type="STRING" id="4536.A0A0E0I227"/>
<keyword evidence="3" id="KW-1185">Reference proteome</keyword>
<feature type="region of interest" description="Disordered" evidence="1">
    <location>
        <begin position="1"/>
        <end position="22"/>
    </location>
</feature>
<feature type="region of interest" description="Disordered" evidence="1">
    <location>
        <begin position="133"/>
        <end position="188"/>
    </location>
</feature>